<accession>A0A6M3KKN6</accession>
<sequence length="122" mass="13904">MISTPHFQSHAQQQAMLGCAAKLDPAKHPRRYAQLQARQRLNKEVRWLDQENSMPGILYARERLNQMRLERRAKQAEQIKPLAATGETIIGMARAIGSTPRTILSLLDEFKITRGPKMNLEA</sequence>
<proteinExistence type="predicted"/>
<organism evidence="1">
    <name type="scientific">viral metagenome</name>
    <dbReference type="NCBI Taxonomy" id="1070528"/>
    <lineage>
        <taxon>unclassified sequences</taxon>
        <taxon>metagenomes</taxon>
        <taxon>organismal metagenomes</taxon>
    </lineage>
</organism>
<dbReference type="EMBL" id="MT142491">
    <property type="protein sequence ID" value="QJA82593.1"/>
    <property type="molecule type" value="Genomic_DNA"/>
</dbReference>
<gene>
    <name evidence="1" type="ORF">MM415A00396_0029</name>
</gene>
<dbReference type="AlphaFoldDB" id="A0A6M3KKN6"/>
<reference evidence="1" key="1">
    <citation type="submission" date="2020-03" db="EMBL/GenBank/DDBJ databases">
        <title>The deep terrestrial virosphere.</title>
        <authorList>
            <person name="Holmfeldt K."/>
            <person name="Nilsson E."/>
            <person name="Simone D."/>
            <person name="Lopez-Fernandez M."/>
            <person name="Wu X."/>
            <person name="de Brujin I."/>
            <person name="Lundin D."/>
            <person name="Andersson A."/>
            <person name="Bertilsson S."/>
            <person name="Dopson M."/>
        </authorList>
    </citation>
    <scope>NUCLEOTIDE SEQUENCE</scope>
    <source>
        <strain evidence="1">MM415A00396</strain>
    </source>
</reference>
<protein>
    <submittedName>
        <fullName evidence="1">Uncharacterized protein</fullName>
    </submittedName>
</protein>
<name>A0A6M3KKN6_9ZZZZ</name>
<evidence type="ECO:0000313" key="1">
    <source>
        <dbReference type="EMBL" id="QJA82593.1"/>
    </source>
</evidence>